<dbReference type="AlphaFoldDB" id="D1BI00"/>
<accession>D1BI00</accession>
<dbReference type="InterPro" id="IPR000182">
    <property type="entry name" value="GNAT_dom"/>
</dbReference>
<dbReference type="GO" id="GO:0008999">
    <property type="term" value="F:protein-N-terminal-alanine acetyltransferase activity"/>
    <property type="evidence" value="ECO:0007669"/>
    <property type="project" value="TreeGrafter"/>
</dbReference>
<dbReference type="PANTHER" id="PTHR43792:SF8">
    <property type="entry name" value="[RIBOSOMAL PROTEIN US5]-ALANINE N-ACETYLTRANSFERASE"/>
    <property type="match status" value="1"/>
</dbReference>
<dbReference type="STRING" id="446469.Sked_21500"/>
<evidence type="ECO:0000313" key="5">
    <source>
        <dbReference type="EMBL" id="ACZ22070.1"/>
    </source>
</evidence>
<dbReference type="Proteomes" id="UP000000322">
    <property type="component" value="Chromosome"/>
</dbReference>
<evidence type="ECO:0000313" key="6">
    <source>
        <dbReference type="Proteomes" id="UP000000322"/>
    </source>
</evidence>
<dbReference type="HOGENOM" id="CLU_102191_1_0_11"/>
<dbReference type="GO" id="GO:0005737">
    <property type="term" value="C:cytoplasm"/>
    <property type="evidence" value="ECO:0007669"/>
    <property type="project" value="TreeGrafter"/>
</dbReference>
<dbReference type="KEGG" id="ske:Sked_21500"/>
<reference evidence="5 6" key="1">
    <citation type="journal article" date="2009" name="Stand. Genomic Sci.">
        <title>Complete genome sequence of Sanguibacter keddieii type strain (ST-74).</title>
        <authorList>
            <person name="Ivanova N."/>
            <person name="Sikorski J."/>
            <person name="Sims D."/>
            <person name="Brettin T."/>
            <person name="Detter J.C."/>
            <person name="Han C."/>
            <person name="Lapidus A."/>
            <person name="Copeland A."/>
            <person name="Glavina Del Rio T."/>
            <person name="Nolan M."/>
            <person name="Chen F."/>
            <person name="Lucas S."/>
            <person name="Tice H."/>
            <person name="Cheng J.F."/>
            <person name="Bruce D."/>
            <person name="Goodwin L."/>
            <person name="Pitluck S."/>
            <person name="Pati A."/>
            <person name="Mavromatis K."/>
            <person name="Chen A."/>
            <person name="Palaniappan K."/>
            <person name="D'haeseleer P."/>
            <person name="Chain P."/>
            <person name="Bristow J."/>
            <person name="Eisen J.A."/>
            <person name="Markowitz V."/>
            <person name="Hugenholtz P."/>
            <person name="Goker M."/>
            <person name="Pukall R."/>
            <person name="Klenk H.P."/>
            <person name="Kyrpides N.C."/>
        </authorList>
    </citation>
    <scope>NUCLEOTIDE SEQUENCE [LARGE SCALE GENOMIC DNA]</scope>
    <source>
        <strain evidence="6">ATCC 51767 / DSM 10542 / NCFB 3025 / ST-74</strain>
    </source>
</reference>
<dbReference type="PROSITE" id="PS51186">
    <property type="entry name" value="GNAT"/>
    <property type="match status" value="1"/>
</dbReference>
<keyword evidence="5" id="KW-0689">Ribosomal protein</keyword>
<dbReference type="SUPFAM" id="SSF55729">
    <property type="entry name" value="Acyl-CoA N-acyltransferases (Nat)"/>
    <property type="match status" value="1"/>
</dbReference>
<dbReference type="eggNOG" id="COG1670">
    <property type="taxonomic scope" value="Bacteria"/>
</dbReference>
<proteinExistence type="inferred from homology"/>
<sequence>MSLARWSDDDLALLRAGNAPGMTAHLGGPETEAQVLDRHERYLRYWETGEARMFRIVADGDPVGAVGWWSTTWRGADVHETGWFVVPEAQGRGHAAAAVRLVVDDAREHGRFPLLTAFPSADNLASNALCAATGFTVRGTEDIEFRGTHLHVTVWSVDL</sequence>
<keyword evidence="1" id="KW-0808">Transferase</keyword>
<keyword evidence="6" id="KW-1185">Reference proteome</keyword>
<dbReference type="InterPro" id="IPR016181">
    <property type="entry name" value="Acyl_CoA_acyltransferase"/>
</dbReference>
<evidence type="ECO:0000259" key="4">
    <source>
        <dbReference type="PROSITE" id="PS51186"/>
    </source>
</evidence>
<name>D1BI00_SANKS</name>
<gene>
    <name evidence="5" type="ordered locus">Sked_21500</name>
</gene>
<dbReference type="PANTHER" id="PTHR43792">
    <property type="entry name" value="GNAT FAMILY, PUTATIVE (AFU_ORTHOLOGUE AFUA_3G00765)-RELATED-RELATED"/>
    <property type="match status" value="1"/>
</dbReference>
<dbReference type="CDD" id="cd04301">
    <property type="entry name" value="NAT_SF"/>
    <property type="match status" value="1"/>
</dbReference>
<feature type="domain" description="N-acetyltransferase" evidence="4">
    <location>
        <begin position="1"/>
        <end position="159"/>
    </location>
</feature>
<keyword evidence="2" id="KW-0012">Acyltransferase</keyword>
<dbReference type="Gene3D" id="3.40.630.30">
    <property type="match status" value="1"/>
</dbReference>
<dbReference type="Pfam" id="PF13302">
    <property type="entry name" value="Acetyltransf_3"/>
    <property type="match status" value="1"/>
</dbReference>
<dbReference type="InterPro" id="IPR051531">
    <property type="entry name" value="N-acetyltransferase"/>
</dbReference>
<dbReference type="EMBL" id="CP001819">
    <property type="protein sequence ID" value="ACZ22070.1"/>
    <property type="molecule type" value="Genomic_DNA"/>
</dbReference>
<comment type="similarity">
    <text evidence="3">Belongs to the acetyltransferase family. RimJ subfamily.</text>
</comment>
<evidence type="ECO:0000256" key="3">
    <source>
        <dbReference type="ARBA" id="ARBA00038502"/>
    </source>
</evidence>
<dbReference type="GO" id="GO:0005840">
    <property type="term" value="C:ribosome"/>
    <property type="evidence" value="ECO:0007669"/>
    <property type="project" value="UniProtKB-KW"/>
</dbReference>
<evidence type="ECO:0000256" key="1">
    <source>
        <dbReference type="ARBA" id="ARBA00022679"/>
    </source>
</evidence>
<evidence type="ECO:0000256" key="2">
    <source>
        <dbReference type="ARBA" id="ARBA00023315"/>
    </source>
</evidence>
<keyword evidence="5" id="KW-0687">Ribonucleoprotein</keyword>
<organism evidence="5 6">
    <name type="scientific">Sanguibacter keddieii (strain ATCC 51767 / DSM 10542 / NCFB 3025 / ST-74)</name>
    <dbReference type="NCBI Taxonomy" id="446469"/>
    <lineage>
        <taxon>Bacteria</taxon>
        <taxon>Bacillati</taxon>
        <taxon>Actinomycetota</taxon>
        <taxon>Actinomycetes</taxon>
        <taxon>Micrococcales</taxon>
        <taxon>Sanguibacteraceae</taxon>
        <taxon>Sanguibacter</taxon>
    </lineage>
</organism>
<protein>
    <submittedName>
        <fullName evidence="5">Acetyltransferase, ribosomal protein N-acetylase</fullName>
    </submittedName>
</protein>